<feature type="transmembrane region" description="Helical" evidence="1">
    <location>
        <begin position="339"/>
        <end position="356"/>
    </location>
</feature>
<accession>A0A4V1NRE4</accession>
<evidence type="ECO:0000256" key="1">
    <source>
        <dbReference type="SAM" id="Phobius"/>
    </source>
</evidence>
<feature type="transmembrane region" description="Helical" evidence="1">
    <location>
        <begin position="303"/>
        <end position="327"/>
    </location>
</feature>
<comment type="caution">
    <text evidence="2">The sequence shown here is derived from an EMBL/GenBank/DDBJ whole genome shotgun (WGS) entry which is preliminary data.</text>
</comment>
<feature type="transmembrane region" description="Helical" evidence="1">
    <location>
        <begin position="119"/>
        <end position="137"/>
    </location>
</feature>
<protein>
    <submittedName>
        <fullName evidence="2">Uncharacterized protein</fullName>
    </submittedName>
</protein>
<gene>
    <name evidence="2" type="ORF">ETP43_16470</name>
</gene>
<evidence type="ECO:0000313" key="3">
    <source>
        <dbReference type="Proteomes" id="UP000290106"/>
    </source>
</evidence>
<keyword evidence="1" id="KW-0472">Membrane</keyword>
<name>A0A4V1NRE4_9FIRM</name>
<feature type="transmembrane region" description="Helical" evidence="1">
    <location>
        <begin position="250"/>
        <end position="275"/>
    </location>
</feature>
<keyword evidence="1" id="KW-0812">Transmembrane</keyword>
<keyword evidence="1" id="KW-1133">Transmembrane helix</keyword>
<reference evidence="2 3" key="1">
    <citation type="submission" date="2019-01" db="EMBL/GenBank/DDBJ databases">
        <title>Blautia sp. nov. KGMB01111 isolated human feces.</title>
        <authorList>
            <person name="Park J.-E."/>
            <person name="Kim J.-S."/>
            <person name="Park S.-H."/>
        </authorList>
    </citation>
    <scope>NUCLEOTIDE SEQUENCE [LARGE SCALE GENOMIC DNA]</scope>
    <source>
        <strain evidence="2 3">KGMB01111</strain>
    </source>
</reference>
<dbReference type="RefSeq" id="WP_129259688.1">
    <property type="nucleotide sequence ID" value="NZ_SDKC01000002.1"/>
</dbReference>
<dbReference type="EMBL" id="SDKC01000002">
    <property type="protein sequence ID" value="RXS72572.1"/>
    <property type="molecule type" value="Genomic_DNA"/>
</dbReference>
<dbReference type="Proteomes" id="UP000290106">
    <property type="component" value="Unassembled WGS sequence"/>
</dbReference>
<feature type="transmembrane region" description="Helical" evidence="1">
    <location>
        <begin position="20"/>
        <end position="38"/>
    </location>
</feature>
<sequence>MEKAANIQACEMSFKKRKRVVYTGLIAILIVCAVWFAIPFTMAKELTNPNDKSQWSDLHKTYDDYKQTVTDELTDGMFNSINALFGKSLPSNANIVNRSLYTIKSGIDSSHLYTNVASALKGLAMFIVVLYSMFLMFAELQRGDGSLDMWAKCFVTVGIGLMVVMNWDVIVRVLEQLGQYIMNRVGNMINTSENLDDIRNWVDSTFGWGKNDMNDLSSYTVFQMIDYINAALENVKISIMAVLKMVGMTVVLILFELPLMAARVVLLTILIELYVRKAFFPLAIADVCGNGARSPGIGYMKKFVALYIRITMCYLIAATGNVIVNAIMGTTADGFLEGMLKIVCIFVTYITCAKLYTATSSISSHVVGIG</sequence>
<dbReference type="AlphaFoldDB" id="A0A4V1NRE4"/>
<proteinExistence type="predicted"/>
<evidence type="ECO:0000313" key="2">
    <source>
        <dbReference type="EMBL" id="RXS72572.1"/>
    </source>
</evidence>
<feature type="transmembrane region" description="Helical" evidence="1">
    <location>
        <begin position="149"/>
        <end position="167"/>
    </location>
</feature>
<keyword evidence="3" id="KW-1185">Reference proteome</keyword>
<organism evidence="2 3">
    <name type="scientific">Blautia faecicola</name>
    <dbReference type="NCBI Taxonomy" id="2509240"/>
    <lineage>
        <taxon>Bacteria</taxon>
        <taxon>Bacillati</taxon>
        <taxon>Bacillota</taxon>
        <taxon>Clostridia</taxon>
        <taxon>Lachnospirales</taxon>
        <taxon>Lachnospiraceae</taxon>
        <taxon>Blautia</taxon>
    </lineage>
</organism>